<dbReference type="Proteomes" id="UP001172386">
    <property type="component" value="Unassembled WGS sequence"/>
</dbReference>
<proteinExistence type="predicted"/>
<evidence type="ECO:0000313" key="2">
    <source>
        <dbReference type="Proteomes" id="UP001172386"/>
    </source>
</evidence>
<dbReference type="EMBL" id="JAPDRQ010000259">
    <property type="protein sequence ID" value="KAJ9651403.1"/>
    <property type="molecule type" value="Genomic_DNA"/>
</dbReference>
<accession>A0ACC2ZUT3</accession>
<reference evidence="1" key="1">
    <citation type="submission" date="2022-10" db="EMBL/GenBank/DDBJ databases">
        <title>Culturing micro-colonial fungi from biological soil crusts in the Mojave desert and describing Neophaeococcomyces mojavensis, and introducing the new genera and species Taxawa tesnikishii.</title>
        <authorList>
            <person name="Kurbessoian T."/>
            <person name="Stajich J.E."/>
        </authorList>
    </citation>
    <scope>NUCLEOTIDE SEQUENCE</scope>
    <source>
        <strain evidence="1">JES_112</strain>
    </source>
</reference>
<name>A0ACC2ZUT3_9EURO</name>
<gene>
    <name evidence="1" type="ORF">H2198_009318</name>
</gene>
<comment type="caution">
    <text evidence="1">The sequence shown here is derived from an EMBL/GenBank/DDBJ whole genome shotgun (WGS) entry which is preliminary data.</text>
</comment>
<evidence type="ECO:0000313" key="1">
    <source>
        <dbReference type="EMBL" id="KAJ9651403.1"/>
    </source>
</evidence>
<sequence length="320" mass="36001">MTSQKRKFDQPYHSRYNQPFKKPRPENDHPPSSGEPSQGKPPTLPSILTKYEDAVFTHCSVAVQSPDSITMVNYERLEFLGDAQIEHIASLVIWDRFPSAAPGKMSTMREALVKNETLNKFSKMYGFEKKLKFAHTSGSLGISQKEWHKVMADVFEAYVACVILSDTDYHRGFETAKTWLMKLWQPALGLLESTLVNPKIDDRRSKEELGKMVLAKGIRLSYVEEKERVQNKAKGTCTYFIGVYLDGWGFDNQHLGSGEGESKSIAGQEAANNALKNPLIEEITKRRAASLEQKKAEENGEKVERVDSNTGIKPGVKQNA</sequence>
<organism evidence="1 2">
    <name type="scientific">Neophaeococcomyces mojaviensis</name>
    <dbReference type="NCBI Taxonomy" id="3383035"/>
    <lineage>
        <taxon>Eukaryota</taxon>
        <taxon>Fungi</taxon>
        <taxon>Dikarya</taxon>
        <taxon>Ascomycota</taxon>
        <taxon>Pezizomycotina</taxon>
        <taxon>Eurotiomycetes</taxon>
        <taxon>Chaetothyriomycetidae</taxon>
        <taxon>Chaetothyriales</taxon>
        <taxon>Chaetothyriales incertae sedis</taxon>
        <taxon>Neophaeococcomyces</taxon>
    </lineage>
</organism>
<protein>
    <submittedName>
        <fullName evidence="1">Uncharacterized protein</fullName>
    </submittedName>
</protein>
<keyword evidence="2" id="KW-1185">Reference proteome</keyword>